<evidence type="ECO:0000256" key="2">
    <source>
        <dbReference type="ARBA" id="ARBA00010190"/>
    </source>
</evidence>
<evidence type="ECO:0000259" key="9">
    <source>
        <dbReference type="Pfam" id="PF01259"/>
    </source>
</evidence>
<evidence type="ECO:0000256" key="5">
    <source>
        <dbReference type="ARBA" id="ARBA00022755"/>
    </source>
</evidence>
<evidence type="ECO:0000256" key="4">
    <source>
        <dbReference type="ARBA" id="ARBA00022741"/>
    </source>
</evidence>
<protein>
    <recommendedName>
        <fullName evidence="8">Phosphoribosylaminoimidazole-succinocarboxamide synthase</fullName>
        <ecNumber evidence="8">6.3.2.6</ecNumber>
    </recommendedName>
    <alternativeName>
        <fullName evidence="8">SAICAR synthetase</fullName>
    </alternativeName>
</protein>
<dbReference type="PANTHER" id="PTHR43700:SF1">
    <property type="entry name" value="PHOSPHORIBOSYLAMINOIMIDAZOLE-SUCCINOCARBOXAMIDE SYNTHASE"/>
    <property type="match status" value="1"/>
</dbReference>
<proteinExistence type="inferred from homology"/>
<evidence type="ECO:0000313" key="11">
    <source>
        <dbReference type="Proteomes" id="UP000027466"/>
    </source>
</evidence>
<evidence type="ECO:0000256" key="6">
    <source>
        <dbReference type="ARBA" id="ARBA00022840"/>
    </source>
</evidence>
<comment type="similarity">
    <text evidence="2 8">Belongs to the SAICAR synthetase family.</text>
</comment>
<dbReference type="GO" id="GO:0005737">
    <property type="term" value="C:cytoplasm"/>
    <property type="evidence" value="ECO:0007669"/>
    <property type="project" value="TreeGrafter"/>
</dbReference>
<dbReference type="InterPro" id="IPR001636">
    <property type="entry name" value="SAICAR_synth"/>
</dbReference>
<dbReference type="EMBL" id="JFHC01000052">
    <property type="protein sequence ID" value="KDR39770.1"/>
    <property type="molecule type" value="Genomic_DNA"/>
</dbReference>
<keyword evidence="11" id="KW-1185">Reference proteome</keyword>
<dbReference type="SUPFAM" id="SSF56104">
    <property type="entry name" value="SAICAR synthase-like"/>
    <property type="match status" value="1"/>
</dbReference>
<dbReference type="PROSITE" id="PS01057">
    <property type="entry name" value="SAICAR_SYNTHETASE_1"/>
    <property type="match status" value="1"/>
</dbReference>
<keyword evidence="6 8" id="KW-0067">ATP-binding</keyword>
<comment type="caution">
    <text evidence="10">The sequence shown here is derived from an EMBL/GenBank/DDBJ whole genome shotgun (WGS) entry which is preliminary data.</text>
</comment>
<dbReference type="AlphaFoldDB" id="A0A069PGR1"/>
<dbReference type="NCBIfam" id="NF010568">
    <property type="entry name" value="PRK13961.1"/>
    <property type="match status" value="1"/>
</dbReference>
<dbReference type="UniPathway" id="UPA00074">
    <property type="reaction ID" value="UER00131"/>
</dbReference>
<evidence type="ECO:0000256" key="1">
    <source>
        <dbReference type="ARBA" id="ARBA00004672"/>
    </source>
</evidence>
<dbReference type="InterPro" id="IPR018236">
    <property type="entry name" value="SAICAR_synthetase_CS"/>
</dbReference>
<evidence type="ECO:0000256" key="8">
    <source>
        <dbReference type="HAMAP-Rule" id="MF_00137"/>
    </source>
</evidence>
<comment type="pathway">
    <text evidence="1 8">Purine metabolism; IMP biosynthesis via de novo pathway; 5-amino-1-(5-phospho-D-ribosyl)imidazole-4-carboxamide from 5-amino-1-(5-phospho-D-ribosyl)imidazole-4-carboxylate: step 1/2.</text>
</comment>
<evidence type="ECO:0000313" key="10">
    <source>
        <dbReference type="EMBL" id="KDR39770.1"/>
    </source>
</evidence>
<keyword evidence="4 8" id="KW-0547">Nucleotide-binding</keyword>
<reference evidence="10 11" key="1">
    <citation type="submission" date="2014-03" db="EMBL/GenBank/DDBJ databases">
        <title>Draft Genome Sequences of Four Burkholderia Strains.</title>
        <authorList>
            <person name="Liu X.Y."/>
            <person name="Li C.X."/>
            <person name="Xu J.H."/>
        </authorList>
    </citation>
    <scope>NUCLEOTIDE SEQUENCE [LARGE SCALE GENOMIC DNA]</scope>
    <source>
        <strain evidence="10 11">DSM 50014</strain>
    </source>
</reference>
<dbReference type="Gene3D" id="3.30.200.20">
    <property type="entry name" value="Phosphorylase Kinase, domain 1"/>
    <property type="match status" value="1"/>
</dbReference>
<keyword evidence="3 8" id="KW-0436">Ligase</keyword>
<dbReference type="NCBIfam" id="TIGR00081">
    <property type="entry name" value="purC"/>
    <property type="match status" value="1"/>
</dbReference>
<dbReference type="GO" id="GO:0006189">
    <property type="term" value="P:'de novo' IMP biosynthetic process"/>
    <property type="evidence" value="ECO:0007669"/>
    <property type="project" value="UniProtKB-UniRule"/>
</dbReference>
<dbReference type="InterPro" id="IPR028923">
    <property type="entry name" value="SAICAR_synt/ADE2_N"/>
</dbReference>
<dbReference type="HAMAP" id="MF_00137">
    <property type="entry name" value="SAICAR_synth"/>
    <property type="match status" value="1"/>
</dbReference>
<dbReference type="FunFam" id="3.30.470.20:FF:000015">
    <property type="entry name" value="Phosphoribosylaminoimidazole-succinocarboxamide synthase"/>
    <property type="match status" value="1"/>
</dbReference>
<dbReference type="PROSITE" id="PS01058">
    <property type="entry name" value="SAICAR_SYNTHETASE_2"/>
    <property type="match status" value="1"/>
</dbReference>
<dbReference type="Pfam" id="PF01259">
    <property type="entry name" value="SAICAR_synt"/>
    <property type="match status" value="1"/>
</dbReference>
<organism evidence="10 11">
    <name type="scientific">Caballeronia glathei</name>
    <dbReference type="NCBI Taxonomy" id="60547"/>
    <lineage>
        <taxon>Bacteria</taxon>
        <taxon>Pseudomonadati</taxon>
        <taxon>Pseudomonadota</taxon>
        <taxon>Betaproteobacteria</taxon>
        <taxon>Burkholderiales</taxon>
        <taxon>Burkholderiaceae</taxon>
        <taxon>Caballeronia</taxon>
    </lineage>
</organism>
<sequence length="302" mass="33516">MTMSNPNSTLYESTLKSLPLLGRGKVRDNYAVGQDKLLIVTTDRLSAFDVIMGEPIPNKGRVLNQMADFWFARLSHIVPNHNTGIDPATVVAPDEVDQVKGRAVVVKRLEPILVEAVVRGYLAGSGWKDYQATGAVCGVELPPGLQNAQKLPEPIFTPAAKAEMGHHDENITYDEMERRIGTELSATIRDISIRLYKEAAEYAATRGIIIADTKFEFGLDNRGELYLMDEVLTADSSRFWPADAYQVGTNPPSFDKQFVRDWLETQPWKKEPPAPTLPEDVIARTAGKYQEALERLTGQSLA</sequence>
<dbReference type="PANTHER" id="PTHR43700">
    <property type="entry name" value="PHOSPHORIBOSYLAMINOIMIDAZOLE-SUCCINOCARBOXAMIDE SYNTHASE"/>
    <property type="match status" value="1"/>
</dbReference>
<accession>A0A069PGR1</accession>
<name>A0A069PGR1_9BURK</name>
<gene>
    <name evidence="8" type="primary">purC</name>
    <name evidence="10" type="ORF">BG61_30260</name>
</gene>
<dbReference type="Gene3D" id="3.30.470.20">
    <property type="entry name" value="ATP-grasp fold, B domain"/>
    <property type="match status" value="1"/>
</dbReference>
<dbReference type="Proteomes" id="UP000027466">
    <property type="component" value="Unassembled WGS sequence"/>
</dbReference>
<evidence type="ECO:0000256" key="3">
    <source>
        <dbReference type="ARBA" id="ARBA00022598"/>
    </source>
</evidence>
<feature type="domain" description="SAICAR synthetase/ADE2 N-terminal" evidence="9">
    <location>
        <begin position="21"/>
        <end position="273"/>
    </location>
</feature>
<dbReference type="STRING" id="60547.GCA_000751215_06803"/>
<dbReference type="GO" id="GO:0005524">
    <property type="term" value="F:ATP binding"/>
    <property type="evidence" value="ECO:0007669"/>
    <property type="project" value="UniProtKB-KW"/>
</dbReference>
<dbReference type="EC" id="6.3.2.6" evidence="8"/>
<dbReference type="GO" id="GO:0004639">
    <property type="term" value="F:phosphoribosylaminoimidazolesuccinocarboxamide synthase activity"/>
    <property type="evidence" value="ECO:0007669"/>
    <property type="project" value="UniProtKB-UniRule"/>
</dbReference>
<evidence type="ECO:0000256" key="7">
    <source>
        <dbReference type="ARBA" id="ARBA00048475"/>
    </source>
</evidence>
<comment type="catalytic activity">
    <reaction evidence="7 8">
        <text>5-amino-1-(5-phospho-D-ribosyl)imidazole-4-carboxylate + L-aspartate + ATP = (2S)-2-[5-amino-1-(5-phospho-beta-D-ribosyl)imidazole-4-carboxamido]succinate + ADP + phosphate + 2 H(+)</text>
        <dbReference type="Rhea" id="RHEA:22628"/>
        <dbReference type="ChEBI" id="CHEBI:15378"/>
        <dbReference type="ChEBI" id="CHEBI:29991"/>
        <dbReference type="ChEBI" id="CHEBI:30616"/>
        <dbReference type="ChEBI" id="CHEBI:43474"/>
        <dbReference type="ChEBI" id="CHEBI:58443"/>
        <dbReference type="ChEBI" id="CHEBI:77657"/>
        <dbReference type="ChEBI" id="CHEBI:456216"/>
        <dbReference type="EC" id="6.3.2.6"/>
    </reaction>
</comment>
<keyword evidence="5 8" id="KW-0658">Purine biosynthesis</keyword>
<dbReference type="CDD" id="cd01414">
    <property type="entry name" value="SAICAR_synt_Sc"/>
    <property type="match status" value="1"/>
</dbReference>